<reference evidence="2" key="1">
    <citation type="journal article" date="2020" name="Nature">
        <title>Giant virus diversity and host interactions through global metagenomics.</title>
        <authorList>
            <person name="Schulz F."/>
            <person name="Roux S."/>
            <person name="Paez-Espino D."/>
            <person name="Jungbluth S."/>
            <person name="Walsh D.A."/>
            <person name="Denef V.J."/>
            <person name="McMahon K.D."/>
            <person name="Konstantinidis K.T."/>
            <person name="Eloe-Fadrosh E.A."/>
            <person name="Kyrpides N.C."/>
            <person name="Woyke T."/>
        </authorList>
    </citation>
    <scope>NUCLEOTIDE SEQUENCE</scope>
    <source>
        <strain evidence="2">GVMAG-M-3300023179-4</strain>
    </source>
</reference>
<sequence length="124" mass="14837">MKELIFEYLCTIHVLIWIFILLAFLDSNLAKLNFFFIVPGIYLLHILPFHIFVEIKKQIFKNDYREKEDIFFNSSFLYYLINLQRLLDKKCFLNPLSPQGMLVFGSLTSGYSILYHNKIDLFKL</sequence>
<evidence type="ECO:0000313" key="2">
    <source>
        <dbReference type="EMBL" id="QHT74164.1"/>
    </source>
</evidence>
<organism evidence="2">
    <name type="scientific">viral metagenome</name>
    <dbReference type="NCBI Taxonomy" id="1070528"/>
    <lineage>
        <taxon>unclassified sequences</taxon>
        <taxon>metagenomes</taxon>
        <taxon>organismal metagenomes</taxon>
    </lineage>
</organism>
<dbReference type="AlphaFoldDB" id="A0A6C0H0U2"/>
<accession>A0A6C0H0U2</accession>
<evidence type="ECO:0000256" key="1">
    <source>
        <dbReference type="SAM" id="Phobius"/>
    </source>
</evidence>
<keyword evidence="1" id="KW-1133">Transmembrane helix</keyword>
<feature type="transmembrane region" description="Helical" evidence="1">
    <location>
        <begin position="6"/>
        <end position="25"/>
    </location>
</feature>
<proteinExistence type="predicted"/>
<name>A0A6C0H0U2_9ZZZZ</name>
<keyword evidence="1" id="KW-0472">Membrane</keyword>
<protein>
    <submittedName>
        <fullName evidence="2">Uncharacterized protein</fullName>
    </submittedName>
</protein>
<feature type="transmembrane region" description="Helical" evidence="1">
    <location>
        <begin position="32"/>
        <end position="53"/>
    </location>
</feature>
<dbReference type="EMBL" id="MN739839">
    <property type="protein sequence ID" value="QHT74164.1"/>
    <property type="molecule type" value="Genomic_DNA"/>
</dbReference>
<keyword evidence="1" id="KW-0812">Transmembrane</keyword>